<sequence>MCCVCVRAGAGAGYIAGWMLGGSSLGTGLRHRRYNTIALSTVICVLELNPSSSPQLLPWAGTVGYGLCRGPSEVGRLSS</sequence>
<dbReference type="EMBL" id="KZ825391">
    <property type="protein sequence ID" value="RAH41230.1"/>
    <property type="molecule type" value="Genomic_DNA"/>
</dbReference>
<evidence type="ECO:0000313" key="1">
    <source>
        <dbReference type="EMBL" id="RAH41230.1"/>
    </source>
</evidence>
<evidence type="ECO:0000313" key="2">
    <source>
        <dbReference type="Proteomes" id="UP000249057"/>
    </source>
</evidence>
<protein>
    <submittedName>
        <fullName evidence="1">Uncharacterized protein</fullName>
    </submittedName>
</protein>
<proteinExistence type="predicted"/>
<name>A0ACD1FW71_9EURO</name>
<dbReference type="Proteomes" id="UP000249057">
    <property type="component" value="Unassembled WGS sequence"/>
</dbReference>
<organism evidence="1 2">
    <name type="scientific">Aspergillus brunneoviolaceus CBS 621.78</name>
    <dbReference type="NCBI Taxonomy" id="1450534"/>
    <lineage>
        <taxon>Eukaryota</taxon>
        <taxon>Fungi</taxon>
        <taxon>Dikarya</taxon>
        <taxon>Ascomycota</taxon>
        <taxon>Pezizomycotina</taxon>
        <taxon>Eurotiomycetes</taxon>
        <taxon>Eurotiomycetidae</taxon>
        <taxon>Eurotiales</taxon>
        <taxon>Aspergillaceae</taxon>
        <taxon>Aspergillus</taxon>
        <taxon>Aspergillus subgen. Circumdati</taxon>
    </lineage>
</organism>
<accession>A0ACD1FW71</accession>
<gene>
    <name evidence="1" type="ORF">BO95DRAFT_447155</name>
</gene>
<keyword evidence="2" id="KW-1185">Reference proteome</keyword>
<reference evidence="1" key="1">
    <citation type="submission" date="2018-02" db="EMBL/GenBank/DDBJ databases">
        <title>The genomes of Aspergillus section Nigri reveals drivers in fungal speciation.</title>
        <authorList>
            <consortium name="DOE Joint Genome Institute"/>
            <person name="Vesth T.C."/>
            <person name="Nybo J."/>
            <person name="Theobald S."/>
            <person name="Brandl J."/>
            <person name="Frisvad J.C."/>
            <person name="Nielsen K.F."/>
            <person name="Lyhne E.K."/>
            <person name="Kogle M.E."/>
            <person name="Kuo A."/>
            <person name="Riley R."/>
            <person name="Clum A."/>
            <person name="Nolan M."/>
            <person name="Lipzen A."/>
            <person name="Salamov A."/>
            <person name="Henrissat B."/>
            <person name="Wiebenga A."/>
            <person name="De vries R.P."/>
            <person name="Grigoriev I.V."/>
            <person name="Mortensen U.H."/>
            <person name="Andersen M.R."/>
            <person name="Baker S.E."/>
        </authorList>
    </citation>
    <scope>NUCLEOTIDE SEQUENCE</scope>
    <source>
        <strain evidence="1">CBS 621.78</strain>
    </source>
</reference>